<feature type="region of interest" description="Disordered" evidence="1">
    <location>
        <begin position="779"/>
        <end position="824"/>
    </location>
</feature>
<dbReference type="AlphaFoldDB" id="A0A8J2SBC5"/>
<feature type="region of interest" description="Disordered" evidence="1">
    <location>
        <begin position="610"/>
        <end position="644"/>
    </location>
</feature>
<feature type="compositionally biased region" description="Basic residues" evidence="1">
    <location>
        <begin position="793"/>
        <end position="811"/>
    </location>
</feature>
<dbReference type="Proteomes" id="UP000789595">
    <property type="component" value="Unassembled WGS sequence"/>
</dbReference>
<feature type="compositionally biased region" description="Basic and acidic residues" evidence="1">
    <location>
        <begin position="812"/>
        <end position="824"/>
    </location>
</feature>
<feature type="region of interest" description="Disordered" evidence="1">
    <location>
        <begin position="1"/>
        <end position="51"/>
    </location>
</feature>
<keyword evidence="4" id="KW-1185">Reference proteome</keyword>
<feature type="compositionally biased region" description="Pro residues" evidence="1">
    <location>
        <begin position="691"/>
        <end position="715"/>
    </location>
</feature>
<dbReference type="EMBL" id="CAKKNE010000001">
    <property type="protein sequence ID" value="CAH0364379.1"/>
    <property type="molecule type" value="Genomic_DNA"/>
</dbReference>
<comment type="caution">
    <text evidence="3">The sequence shown here is derived from an EMBL/GenBank/DDBJ whole genome shotgun (WGS) entry which is preliminary data.</text>
</comment>
<reference evidence="3" key="1">
    <citation type="submission" date="2021-11" db="EMBL/GenBank/DDBJ databases">
        <authorList>
            <consortium name="Genoscope - CEA"/>
            <person name="William W."/>
        </authorList>
    </citation>
    <scope>NUCLEOTIDE SEQUENCE</scope>
</reference>
<feature type="compositionally biased region" description="Acidic residues" evidence="1">
    <location>
        <begin position="615"/>
        <end position="624"/>
    </location>
</feature>
<organism evidence="3 4">
    <name type="scientific">Pelagomonas calceolata</name>
    <dbReference type="NCBI Taxonomy" id="35677"/>
    <lineage>
        <taxon>Eukaryota</taxon>
        <taxon>Sar</taxon>
        <taxon>Stramenopiles</taxon>
        <taxon>Ochrophyta</taxon>
        <taxon>Pelagophyceae</taxon>
        <taxon>Pelagomonadales</taxon>
        <taxon>Pelagomonadaceae</taxon>
        <taxon>Pelagomonas</taxon>
    </lineage>
</organism>
<dbReference type="InterPro" id="IPR001005">
    <property type="entry name" value="SANT/Myb"/>
</dbReference>
<sequence>MSQSLLDLIATQDDEEIVEEAPAPAPEPVPEKQRSRARTDQRALVPEGTFSQSAVQKSEACADQAFGWRFVGGKRTWKAHDLPKPPNAKAQPRVCAAAAKRFGRQNHTSAALRCYAASLRAARDPALVGDVGVFAATDPQLLAATRDAFAAVARWDGAPPLERTRCAALLYDLCPNDPTALVRAAEALSSERVRAEDRGARACLLSARAALLLVNAAAPTVAADARHPAQLDALIITLRKHAQQIRANATARDALDRARRAAARVELRGKPAEAVARAAARAASIATAVAACADAVLLDGTAFAPRDDLAGGTILVADLAENEGDGAALAAWLASDATAPQRLAAAGVAEDAARVVGDATLFLRAAAAACLRKNTSDAWVALAEAVSADIDTDGVEAARRAVFPERVASARIDAWFAPPKRKKKRFPREVSDAARAAKMVVAALAATDEAEAFARSTAADLRAARAAPEARPTTGLDRSARAPVLRAGSRAALEAALAQEDDGDVIARFLRVADTQLLWGRAEPAAALAAAPAPRKVPGNGPRYEAPAAPAPAPPKKKKQRRQGCDCAATGPHRRTCPLYRPPAPKPTPTDFWAREAARRSAEVQARVNEIGGGGDDDDEEEEASPPASAAPKPKPKRAPSMKTCPACSLKVHNRRATCPGCGAAFPKKTDGHWSGGVWRPASDVAASAAPPAPAPAAPPAAVPPAVPPAAPPAAPTAAAPTAEPGDLWTPDEDAALRRLHAEHVETPSSDRGGLWDVIAAAIGTRRTASAAEQRWKLIKHKSAPAPAEPPSKKRKKSEKRVERKKKKQRSRVWDLDKKKYVTS</sequence>
<dbReference type="PROSITE" id="PS50090">
    <property type="entry name" value="MYB_LIKE"/>
    <property type="match status" value="1"/>
</dbReference>
<feature type="domain" description="Myb-like" evidence="2">
    <location>
        <begin position="729"/>
        <end position="780"/>
    </location>
</feature>
<feature type="region of interest" description="Disordered" evidence="1">
    <location>
        <begin position="684"/>
        <end position="753"/>
    </location>
</feature>
<feature type="compositionally biased region" description="Basic and acidic residues" evidence="1">
    <location>
        <begin position="735"/>
        <end position="746"/>
    </location>
</feature>
<feature type="compositionally biased region" description="Basic and acidic residues" evidence="1">
    <location>
        <begin position="29"/>
        <end position="41"/>
    </location>
</feature>
<name>A0A8J2SBC5_9STRA</name>
<proteinExistence type="predicted"/>
<gene>
    <name evidence="3" type="ORF">PECAL_1P07380</name>
</gene>
<dbReference type="Gene3D" id="1.10.10.60">
    <property type="entry name" value="Homeodomain-like"/>
    <property type="match status" value="1"/>
</dbReference>
<evidence type="ECO:0000313" key="4">
    <source>
        <dbReference type="Proteomes" id="UP000789595"/>
    </source>
</evidence>
<evidence type="ECO:0000259" key="2">
    <source>
        <dbReference type="PROSITE" id="PS50090"/>
    </source>
</evidence>
<evidence type="ECO:0000313" key="3">
    <source>
        <dbReference type="EMBL" id="CAH0364379.1"/>
    </source>
</evidence>
<feature type="region of interest" description="Disordered" evidence="1">
    <location>
        <begin position="527"/>
        <end position="591"/>
    </location>
</feature>
<protein>
    <recommendedName>
        <fullName evidence="2">Myb-like domain-containing protein</fullName>
    </recommendedName>
</protein>
<evidence type="ECO:0000256" key="1">
    <source>
        <dbReference type="SAM" id="MobiDB-lite"/>
    </source>
</evidence>
<accession>A0A8J2SBC5</accession>
<dbReference type="CDD" id="cd00167">
    <property type="entry name" value="SANT"/>
    <property type="match status" value="1"/>
</dbReference>
<dbReference type="SMART" id="SM00717">
    <property type="entry name" value="SANT"/>
    <property type="match status" value="1"/>
</dbReference>